<dbReference type="InParanoid" id="A0A067PF16"/>
<evidence type="ECO:0000313" key="3">
    <source>
        <dbReference type="Proteomes" id="UP000027265"/>
    </source>
</evidence>
<evidence type="ECO:0000256" key="1">
    <source>
        <dbReference type="SAM" id="MobiDB-lite"/>
    </source>
</evidence>
<dbReference type="HOGENOM" id="CLU_065615_0_0_1"/>
<name>A0A067PF16_9AGAM</name>
<feature type="non-terminal residue" evidence="2">
    <location>
        <position position="1"/>
    </location>
</feature>
<accession>A0A067PF16</accession>
<feature type="non-terminal residue" evidence="2">
    <location>
        <position position="249"/>
    </location>
</feature>
<evidence type="ECO:0000313" key="2">
    <source>
        <dbReference type="EMBL" id="KDQ49081.1"/>
    </source>
</evidence>
<organism evidence="2 3">
    <name type="scientific">Jaapia argillacea MUCL 33604</name>
    <dbReference type="NCBI Taxonomy" id="933084"/>
    <lineage>
        <taxon>Eukaryota</taxon>
        <taxon>Fungi</taxon>
        <taxon>Dikarya</taxon>
        <taxon>Basidiomycota</taxon>
        <taxon>Agaricomycotina</taxon>
        <taxon>Agaricomycetes</taxon>
        <taxon>Agaricomycetidae</taxon>
        <taxon>Jaapiales</taxon>
        <taxon>Jaapiaceae</taxon>
        <taxon>Jaapia</taxon>
    </lineage>
</organism>
<reference evidence="3" key="1">
    <citation type="journal article" date="2014" name="Proc. Natl. Acad. Sci. U.S.A.">
        <title>Extensive sampling of basidiomycete genomes demonstrates inadequacy of the white-rot/brown-rot paradigm for wood decay fungi.</title>
        <authorList>
            <person name="Riley R."/>
            <person name="Salamov A.A."/>
            <person name="Brown D.W."/>
            <person name="Nagy L.G."/>
            <person name="Floudas D."/>
            <person name="Held B.W."/>
            <person name="Levasseur A."/>
            <person name="Lombard V."/>
            <person name="Morin E."/>
            <person name="Otillar R."/>
            <person name="Lindquist E.A."/>
            <person name="Sun H."/>
            <person name="LaButti K.M."/>
            <person name="Schmutz J."/>
            <person name="Jabbour D."/>
            <person name="Luo H."/>
            <person name="Baker S.E."/>
            <person name="Pisabarro A.G."/>
            <person name="Walton J.D."/>
            <person name="Blanchette R.A."/>
            <person name="Henrissat B."/>
            <person name="Martin F."/>
            <person name="Cullen D."/>
            <person name="Hibbett D.S."/>
            <person name="Grigoriev I.V."/>
        </authorList>
    </citation>
    <scope>NUCLEOTIDE SEQUENCE [LARGE SCALE GENOMIC DNA]</scope>
    <source>
        <strain evidence="3">MUCL 33604</strain>
    </source>
</reference>
<dbReference type="AlphaFoldDB" id="A0A067PF16"/>
<proteinExistence type="predicted"/>
<dbReference type="Proteomes" id="UP000027265">
    <property type="component" value="Unassembled WGS sequence"/>
</dbReference>
<gene>
    <name evidence="2" type="ORF">JAAARDRAFT_109642</name>
</gene>
<feature type="region of interest" description="Disordered" evidence="1">
    <location>
        <begin position="193"/>
        <end position="249"/>
    </location>
</feature>
<dbReference type="EMBL" id="KL197815">
    <property type="protein sequence ID" value="KDQ49081.1"/>
    <property type="molecule type" value="Genomic_DNA"/>
</dbReference>
<dbReference type="OrthoDB" id="3247165at2759"/>
<protein>
    <submittedName>
        <fullName evidence="2">Uncharacterized protein</fullName>
    </submittedName>
</protein>
<sequence>WHEENLPNGQKILKTLFVKLKNPPKTIKLNGLPENVVPIARQKKTMDDSQVAIVRHQIPILPNFGMTDYCSQGRTRPINPVHLKYCWDHRSYYTALSRGSTYDGTLIVDFQDILDKNDDITKHRYYNQLPDEVCGSFRFPLLKSFRDWKKKADANIYNPPNIHNAIAWIKQEDFQLDEENNTALWKYLSKSKQDKNTLEENNKNKIQDATNSTSRSENEENSNTPKQQSKNKRKFDEDPNTKQRKKQKI</sequence>
<feature type="compositionally biased region" description="Basic and acidic residues" evidence="1">
    <location>
        <begin position="193"/>
        <end position="206"/>
    </location>
</feature>
<keyword evidence="3" id="KW-1185">Reference proteome</keyword>